<feature type="transmembrane region" description="Helical" evidence="8">
    <location>
        <begin position="249"/>
        <end position="273"/>
    </location>
</feature>
<feature type="transmembrane region" description="Helical" evidence="8">
    <location>
        <begin position="64"/>
        <end position="82"/>
    </location>
</feature>
<dbReference type="GO" id="GO:0016763">
    <property type="term" value="F:pentosyltransferase activity"/>
    <property type="evidence" value="ECO:0007669"/>
    <property type="project" value="TreeGrafter"/>
</dbReference>
<feature type="transmembrane region" description="Helical" evidence="8">
    <location>
        <begin position="374"/>
        <end position="395"/>
    </location>
</feature>
<keyword evidence="4" id="KW-0808">Transferase</keyword>
<dbReference type="Pfam" id="PF02366">
    <property type="entry name" value="PMT"/>
    <property type="match status" value="1"/>
</dbReference>
<dbReference type="GO" id="GO:0010041">
    <property type="term" value="P:response to iron(III) ion"/>
    <property type="evidence" value="ECO:0007669"/>
    <property type="project" value="TreeGrafter"/>
</dbReference>
<name>W0DHH3_9AQUI</name>
<keyword evidence="3" id="KW-0328">Glycosyltransferase</keyword>
<organism evidence="11">
    <name type="scientific">Thermocrinis ruber</name>
    <dbReference type="NCBI Taxonomy" id="75906"/>
    <lineage>
        <taxon>Bacteria</taxon>
        <taxon>Pseudomonadati</taxon>
        <taxon>Aquificota</taxon>
        <taxon>Aquificia</taxon>
        <taxon>Aquificales</taxon>
        <taxon>Aquificaceae</taxon>
        <taxon>Thermocrinis</taxon>
    </lineage>
</organism>
<protein>
    <recommendedName>
        <fullName evidence="9">ArnT-like N-terminal domain-containing protein</fullName>
    </recommendedName>
</protein>
<dbReference type="EMBL" id="CP007028">
    <property type="protein sequence ID" value="AHE96483.1"/>
    <property type="molecule type" value="Genomic_DNA"/>
</dbReference>
<sequence length="497" mass="57938">MIYRMAIYPLILLSLLIYFFNLGAFQVWQPNEAFYADASRRMLETKDFITPIYNGELRLEKPPLTYWLVSLGFYIFGVNEFALRFFHALLGLCTGLLSGILAWLLTKNLKTALLSFLVVVLSLQFFANAHYASPEVPLAFFIALTLTLWYGYYITKNTSLLVFAFLSSSLGMLVKGPVAFVMPALIIFIFLLLEDRREILNKKYYLLTPFALLLGLWWHIYQTWVNGRDFLNVFFSENFKRIYAGEDPIYFYLLDTLVSFLPYSVLFFPALIWALLRKELRFAVVWTLSFFLVFSLIKQKIPVYVMPAYPAMAVITAHFLMEGPWERLKRFWAVFVCSLFSLVILLGVFYFDLAKGWALLSLVPPLALLFERKLAPLFGTVVFYLFLLGAVLPYLEGYRHYRELGSFIRELDPKGELKTYQVGHFNHNLPFYAKRKIIRDQAPEKGSIVVFELSSFDRCTPLKTFELYKGSESRLFKFMLDTKRKKNFSQFGVCLYF</sequence>
<evidence type="ECO:0000256" key="5">
    <source>
        <dbReference type="ARBA" id="ARBA00022692"/>
    </source>
</evidence>
<feature type="transmembrane region" description="Helical" evidence="8">
    <location>
        <begin position="204"/>
        <end position="221"/>
    </location>
</feature>
<feature type="transmembrane region" description="Helical" evidence="8">
    <location>
        <begin position="160"/>
        <end position="192"/>
    </location>
</feature>
<gene>
    <name evidence="10" type="ORF">THERU_07145</name>
</gene>
<accession>W0DHH3</accession>
<evidence type="ECO:0000256" key="4">
    <source>
        <dbReference type="ARBA" id="ARBA00022679"/>
    </source>
</evidence>
<dbReference type="STRING" id="75906.THERU_07145"/>
<dbReference type="AlphaFoldDB" id="W0DHH3"/>
<dbReference type="InterPro" id="IPR050297">
    <property type="entry name" value="LipidA_mod_glycosyltrf_83"/>
</dbReference>
<feature type="transmembrane region" description="Helical" evidence="8">
    <location>
        <begin position="7"/>
        <end position="28"/>
    </location>
</feature>
<dbReference type="Proteomes" id="UP000018914">
    <property type="component" value="Chromosome"/>
</dbReference>
<evidence type="ECO:0000313" key="11">
    <source>
        <dbReference type="Proteomes" id="UP000018914"/>
    </source>
</evidence>
<keyword evidence="11" id="KW-1185">Reference proteome</keyword>
<evidence type="ECO:0000256" key="6">
    <source>
        <dbReference type="ARBA" id="ARBA00022989"/>
    </source>
</evidence>
<dbReference type="InterPro" id="IPR003342">
    <property type="entry name" value="ArnT-like_N"/>
</dbReference>
<dbReference type="GO" id="GO:0000030">
    <property type="term" value="F:mannosyltransferase activity"/>
    <property type="evidence" value="ECO:0007669"/>
    <property type="project" value="InterPro"/>
</dbReference>
<feature type="transmembrane region" description="Helical" evidence="8">
    <location>
        <begin position="136"/>
        <end position="154"/>
    </location>
</feature>
<dbReference type="KEGG" id="trd:THERU_07145"/>
<evidence type="ECO:0000259" key="9">
    <source>
        <dbReference type="Pfam" id="PF02366"/>
    </source>
</evidence>
<feature type="transmembrane region" description="Helical" evidence="8">
    <location>
        <begin position="89"/>
        <end position="106"/>
    </location>
</feature>
<dbReference type="PANTHER" id="PTHR33908">
    <property type="entry name" value="MANNOSYLTRANSFERASE YKCB-RELATED"/>
    <property type="match status" value="1"/>
</dbReference>
<evidence type="ECO:0000256" key="1">
    <source>
        <dbReference type="ARBA" id="ARBA00004651"/>
    </source>
</evidence>
<feature type="domain" description="ArnT-like N-terminal" evidence="9">
    <location>
        <begin position="14"/>
        <end position="222"/>
    </location>
</feature>
<feature type="transmembrane region" description="Helical" evidence="8">
    <location>
        <begin position="112"/>
        <end position="129"/>
    </location>
</feature>
<reference evidence="10 11" key="1">
    <citation type="submission" date="2013-12" db="EMBL/GenBank/DDBJ databases">
        <authorList>
            <consortium name="DOE Joint Genome Institute"/>
            <person name="Eisen J."/>
            <person name="Huntemann M."/>
            <person name="Han J."/>
            <person name="Chen A."/>
            <person name="Kyrpides N."/>
            <person name="Mavromatis K."/>
            <person name="Markowitz V."/>
            <person name="Palaniappan K."/>
            <person name="Ivanova N."/>
            <person name="Schaumberg A."/>
            <person name="Pati A."/>
            <person name="Liolios K."/>
            <person name="Nordberg H.P."/>
            <person name="Cantor M.N."/>
            <person name="Hua S.X."/>
            <person name="Woyke T."/>
        </authorList>
    </citation>
    <scope>NUCLEOTIDE SEQUENCE [LARGE SCALE GENOMIC DNA]</scope>
    <source>
        <strain evidence="10 11">DSM 23557</strain>
    </source>
</reference>
<proteinExistence type="predicted"/>
<dbReference type="GO" id="GO:0006493">
    <property type="term" value="P:protein O-linked glycosylation"/>
    <property type="evidence" value="ECO:0007669"/>
    <property type="project" value="InterPro"/>
</dbReference>
<dbReference type="PANTHER" id="PTHR33908:SF3">
    <property type="entry name" value="UNDECAPRENYL PHOSPHATE-ALPHA-4-AMINO-4-DEOXY-L-ARABINOSE ARABINOSYL TRANSFERASE"/>
    <property type="match status" value="1"/>
</dbReference>
<keyword evidence="5 8" id="KW-0812">Transmembrane</keyword>
<dbReference type="GO" id="GO:0009103">
    <property type="term" value="P:lipopolysaccharide biosynthetic process"/>
    <property type="evidence" value="ECO:0007669"/>
    <property type="project" value="UniProtKB-ARBA"/>
</dbReference>
<feature type="transmembrane region" description="Helical" evidence="8">
    <location>
        <begin position="303"/>
        <end position="320"/>
    </location>
</feature>
<feature type="transmembrane region" description="Helical" evidence="8">
    <location>
        <begin position="332"/>
        <end position="354"/>
    </location>
</feature>
<keyword evidence="6 8" id="KW-1133">Transmembrane helix</keyword>
<evidence type="ECO:0000256" key="8">
    <source>
        <dbReference type="SAM" id="Phobius"/>
    </source>
</evidence>
<dbReference type="eggNOG" id="COG1807">
    <property type="taxonomic scope" value="Bacteria"/>
</dbReference>
<evidence type="ECO:0000256" key="3">
    <source>
        <dbReference type="ARBA" id="ARBA00022676"/>
    </source>
</evidence>
<dbReference type="GO" id="GO:0005886">
    <property type="term" value="C:plasma membrane"/>
    <property type="evidence" value="ECO:0007669"/>
    <property type="project" value="UniProtKB-SubCell"/>
</dbReference>
<keyword evidence="7 8" id="KW-0472">Membrane</keyword>
<dbReference type="HOGENOM" id="CLU_019200_0_1_0"/>
<evidence type="ECO:0000256" key="7">
    <source>
        <dbReference type="ARBA" id="ARBA00023136"/>
    </source>
</evidence>
<keyword evidence="2" id="KW-1003">Cell membrane</keyword>
<evidence type="ECO:0000313" key="10">
    <source>
        <dbReference type="EMBL" id="AHE96483.1"/>
    </source>
</evidence>
<evidence type="ECO:0000256" key="2">
    <source>
        <dbReference type="ARBA" id="ARBA00022475"/>
    </source>
</evidence>
<feature type="transmembrane region" description="Helical" evidence="8">
    <location>
        <begin position="280"/>
        <end position="297"/>
    </location>
</feature>
<comment type="subcellular location">
    <subcellularLocation>
        <location evidence="1">Cell membrane</location>
        <topology evidence="1">Multi-pass membrane protein</topology>
    </subcellularLocation>
</comment>